<dbReference type="CDD" id="cd07814">
    <property type="entry name" value="SRPBCC_CalC_Aha1-like"/>
    <property type="match status" value="1"/>
</dbReference>
<feature type="domain" description="Activator of Hsp90 ATPase homologue 1/2-like C-terminal" evidence="2">
    <location>
        <begin position="9"/>
        <end position="132"/>
    </location>
</feature>
<accession>A0A8J3VCF7</accession>
<sequence>MDESIAVAAPARAVWQAIADPELRSRWWPGMELDPVVGGRFTERWTDEHGREVVTTGVVIEAVEDRLLALIWADEGWQTTTMVEVRLGESGGVTRVGVRHTGWDGLPDPEILAAKHRAGWREHLNDLRRAVEDAV</sequence>
<reference evidence="3" key="1">
    <citation type="submission" date="2021-01" db="EMBL/GenBank/DDBJ databases">
        <title>Whole genome shotgun sequence of Planotetraspora thailandica NBRC 104271.</title>
        <authorList>
            <person name="Komaki H."/>
            <person name="Tamura T."/>
        </authorList>
    </citation>
    <scope>NUCLEOTIDE SEQUENCE</scope>
    <source>
        <strain evidence="3">NBRC 104271</strain>
    </source>
</reference>
<evidence type="ECO:0000259" key="2">
    <source>
        <dbReference type="Pfam" id="PF08327"/>
    </source>
</evidence>
<comment type="caution">
    <text evidence="3">The sequence shown here is derived from an EMBL/GenBank/DDBJ whole genome shotgun (WGS) entry which is preliminary data.</text>
</comment>
<comment type="similarity">
    <text evidence="1">Belongs to the AHA1 family.</text>
</comment>
<proteinExistence type="inferred from homology"/>
<dbReference type="AlphaFoldDB" id="A0A8J3VCF7"/>
<keyword evidence="4" id="KW-1185">Reference proteome</keyword>
<dbReference type="EMBL" id="BOOR01000021">
    <property type="protein sequence ID" value="GII54780.1"/>
    <property type="molecule type" value="Genomic_DNA"/>
</dbReference>
<dbReference type="SUPFAM" id="SSF55961">
    <property type="entry name" value="Bet v1-like"/>
    <property type="match status" value="1"/>
</dbReference>
<evidence type="ECO:0000256" key="1">
    <source>
        <dbReference type="ARBA" id="ARBA00006817"/>
    </source>
</evidence>
<protein>
    <recommendedName>
        <fullName evidence="2">Activator of Hsp90 ATPase homologue 1/2-like C-terminal domain-containing protein</fullName>
    </recommendedName>
</protein>
<gene>
    <name evidence="3" type="ORF">Pth03_31690</name>
</gene>
<dbReference type="InterPro" id="IPR013538">
    <property type="entry name" value="ASHA1/2-like_C"/>
</dbReference>
<name>A0A8J3VCF7_9ACTN</name>
<evidence type="ECO:0000313" key="4">
    <source>
        <dbReference type="Proteomes" id="UP000605992"/>
    </source>
</evidence>
<dbReference type="InterPro" id="IPR023393">
    <property type="entry name" value="START-like_dom_sf"/>
</dbReference>
<dbReference type="Proteomes" id="UP000605992">
    <property type="component" value="Unassembled WGS sequence"/>
</dbReference>
<organism evidence="3 4">
    <name type="scientific">Planotetraspora thailandica</name>
    <dbReference type="NCBI Taxonomy" id="487172"/>
    <lineage>
        <taxon>Bacteria</taxon>
        <taxon>Bacillati</taxon>
        <taxon>Actinomycetota</taxon>
        <taxon>Actinomycetes</taxon>
        <taxon>Streptosporangiales</taxon>
        <taxon>Streptosporangiaceae</taxon>
        <taxon>Planotetraspora</taxon>
    </lineage>
</organism>
<dbReference type="Pfam" id="PF08327">
    <property type="entry name" value="AHSA1"/>
    <property type="match status" value="1"/>
</dbReference>
<dbReference type="Gene3D" id="3.30.530.20">
    <property type="match status" value="1"/>
</dbReference>
<evidence type="ECO:0000313" key="3">
    <source>
        <dbReference type="EMBL" id="GII54780.1"/>
    </source>
</evidence>